<gene>
    <name evidence="1" type="ORF">GCM10018793_15330</name>
</gene>
<protein>
    <submittedName>
        <fullName evidence="1">Uncharacterized protein</fullName>
    </submittedName>
</protein>
<evidence type="ECO:0000313" key="1">
    <source>
        <dbReference type="EMBL" id="GHH74349.1"/>
    </source>
</evidence>
<comment type="caution">
    <text evidence="1">The sequence shown here is derived from an EMBL/GenBank/DDBJ whole genome shotgun (WGS) entry which is preliminary data.</text>
</comment>
<keyword evidence="2" id="KW-1185">Reference proteome</keyword>
<accession>A0A919KW00</accession>
<dbReference type="Proteomes" id="UP000603708">
    <property type="component" value="Unassembled WGS sequence"/>
</dbReference>
<evidence type="ECO:0000313" key="2">
    <source>
        <dbReference type="Proteomes" id="UP000603708"/>
    </source>
</evidence>
<reference evidence="1" key="2">
    <citation type="submission" date="2020-09" db="EMBL/GenBank/DDBJ databases">
        <authorList>
            <person name="Sun Q."/>
            <person name="Ohkuma M."/>
        </authorList>
    </citation>
    <scope>NUCLEOTIDE SEQUENCE</scope>
    <source>
        <strain evidence="1">JCM 5069</strain>
    </source>
</reference>
<reference evidence="1" key="1">
    <citation type="journal article" date="2014" name="Int. J. Syst. Evol. Microbiol.">
        <title>Complete genome sequence of Corynebacterium casei LMG S-19264T (=DSM 44701T), isolated from a smear-ripened cheese.</title>
        <authorList>
            <consortium name="US DOE Joint Genome Institute (JGI-PGF)"/>
            <person name="Walter F."/>
            <person name="Albersmeier A."/>
            <person name="Kalinowski J."/>
            <person name="Ruckert C."/>
        </authorList>
    </citation>
    <scope>NUCLEOTIDE SEQUENCE</scope>
    <source>
        <strain evidence="1">JCM 5069</strain>
    </source>
</reference>
<dbReference type="AlphaFoldDB" id="A0A919KW00"/>
<name>A0A919KW00_9ACTN</name>
<proteinExistence type="predicted"/>
<organism evidence="1 2">
    <name type="scientific">Streptomyces sulfonofaciens</name>
    <dbReference type="NCBI Taxonomy" id="68272"/>
    <lineage>
        <taxon>Bacteria</taxon>
        <taxon>Bacillati</taxon>
        <taxon>Actinomycetota</taxon>
        <taxon>Actinomycetes</taxon>
        <taxon>Kitasatosporales</taxon>
        <taxon>Streptomycetaceae</taxon>
        <taxon>Streptomyces</taxon>
    </lineage>
</organism>
<sequence>MRRCGPRLGQMSYGRQWLKTAEPLSTHGTLNCPDVTHGYHLRGRGPAQMFAASHAMTVLRAH</sequence>
<dbReference type="EMBL" id="BNCD01000003">
    <property type="protein sequence ID" value="GHH74349.1"/>
    <property type="molecule type" value="Genomic_DNA"/>
</dbReference>